<keyword evidence="3" id="KW-1185">Reference proteome</keyword>
<dbReference type="InterPro" id="IPR053206">
    <property type="entry name" value="Dimeric_xanthone_biosynth"/>
</dbReference>
<proteinExistence type="predicted"/>
<accession>A0A0D7A6U5</accession>
<dbReference type="Gene3D" id="1.20.120.520">
    <property type="entry name" value="nmb1532 protein domain like"/>
    <property type="match status" value="1"/>
</dbReference>
<feature type="domain" description="Hemerythrin-like" evidence="1">
    <location>
        <begin position="90"/>
        <end position="167"/>
    </location>
</feature>
<dbReference type="AlphaFoldDB" id="A0A0D7A6U5"/>
<sequence length="259" mass="29383">MATQVEQAITASPDIQHSKFVDSAVLAEVSKIEKAAVFTRPELASEKTKWSMAWMHLIIWHSWKSTYYWASHIPEGDFVNYKEYALLSVGFLVDHHNAEESALFPVIEERSPGSMAKNHEQHESFLKEVEDLVAYLQAATEESFDAAALRGKVDSILFLVMQHLADELDSLDAEVLRKSFSEEELAVINKATHTAQQETMPGNRSLPFVLQNLPPHTPFPPAPGFVKNIIGPWIMYWKFAALWKYTTFPWKQQLAVPAL</sequence>
<name>A0A0D7A6U5_9AGAR</name>
<evidence type="ECO:0000259" key="1">
    <source>
        <dbReference type="Pfam" id="PF01814"/>
    </source>
</evidence>
<dbReference type="PANTHER" id="PTHR38048:SF2">
    <property type="entry name" value="HEMERYTHRIN-LIKE DOMAIN-CONTAINING PROTEIN"/>
    <property type="match status" value="1"/>
</dbReference>
<dbReference type="CDD" id="cd12108">
    <property type="entry name" value="Hr-like"/>
    <property type="match status" value="1"/>
</dbReference>
<dbReference type="OrthoDB" id="58416at2759"/>
<dbReference type="InterPro" id="IPR012312">
    <property type="entry name" value="Hemerythrin-like"/>
</dbReference>
<dbReference type="Proteomes" id="UP000054144">
    <property type="component" value="Unassembled WGS sequence"/>
</dbReference>
<evidence type="ECO:0000313" key="3">
    <source>
        <dbReference type="Proteomes" id="UP000054144"/>
    </source>
</evidence>
<dbReference type="Pfam" id="PF01814">
    <property type="entry name" value="Hemerythrin"/>
    <property type="match status" value="1"/>
</dbReference>
<protein>
    <recommendedName>
        <fullName evidence="1">Hemerythrin-like domain-containing protein</fullName>
    </recommendedName>
</protein>
<evidence type="ECO:0000313" key="2">
    <source>
        <dbReference type="EMBL" id="KIY45636.1"/>
    </source>
</evidence>
<dbReference type="EMBL" id="KN882047">
    <property type="protein sequence ID" value="KIY45636.1"/>
    <property type="molecule type" value="Genomic_DNA"/>
</dbReference>
<organism evidence="2 3">
    <name type="scientific">Fistulina hepatica ATCC 64428</name>
    <dbReference type="NCBI Taxonomy" id="1128425"/>
    <lineage>
        <taxon>Eukaryota</taxon>
        <taxon>Fungi</taxon>
        <taxon>Dikarya</taxon>
        <taxon>Basidiomycota</taxon>
        <taxon>Agaricomycotina</taxon>
        <taxon>Agaricomycetes</taxon>
        <taxon>Agaricomycetidae</taxon>
        <taxon>Agaricales</taxon>
        <taxon>Fistulinaceae</taxon>
        <taxon>Fistulina</taxon>
    </lineage>
</organism>
<gene>
    <name evidence="2" type="ORF">FISHEDRAFT_48882</name>
</gene>
<reference evidence="2 3" key="1">
    <citation type="journal article" date="2015" name="Fungal Genet. Biol.">
        <title>Evolution of novel wood decay mechanisms in Agaricales revealed by the genome sequences of Fistulina hepatica and Cylindrobasidium torrendii.</title>
        <authorList>
            <person name="Floudas D."/>
            <person name="Held B.W."/>
            <person name="Riley R."/>
            <person name="Nagy L.G."/>
            <person name="Koehler G."/>
            <person name="Ransdell A.S."/>
            <person name="Younus H."/>
            <person name="Chow J."/>
            <person name="Chiniquy J."/>
            <person name="Lipzen A."/>
            <person name="Tritt A."/>
            <person name="Sun H."/>
            <person name="Haridas S."/>
            <person name="LaButti K."/>
            <person name="Ohm R.A."/>
            <person name="Kues U."/>
            <person name="Blanchette R.A."/>
            <person name="Grigoriev I.V."/>
            <person name="Minto R.E."/>
            <person name="Hibbett D.S."/>
        </authorList>
    </citation>
    <scope>NUCLEOTIDE SEQUENCE [LARGE SCALE GENOMIC DNA]</scope>
    <source>
        <strain evidence="2 3">ATCC 64428</strain>
    </source>
</reference>
<dbReference type="PANTHER" id="PTHR38048">
    <property type="entry name" value="EXPRESSED PROTEIN"/>
    <property type="match status" value="1"/>
</dbReference>